<name>A0AAE0G510_9CHLO</name>
<gene>
    <name evidence="1" type="ORF">CYMTET_19961</name>
</gene>
<dbReference type="AlphaFoldDB" id="A0AAE0G510"/>
<accession>A0AAE0G510</accession>
<sequence>MRRGWDTILCHHCSTARYHDGVIRLQYSAEEQQFQRNLAFIVKPKENERPTTVMSTCVTMLPTTLL</sequence>
<evidence type="ECO:0000313" key="1">
    <source>
        <dbReference type="EMBL" id="KAK3271709.1"/>
    </source>
</evidence>
<proteinExistence type="predicted"/>
<dbReference type="Proteomes" id="UP001190700">
    <property type="component" value="Unassembled WGS sequence"/>
</dbReference>
<protein>
    <submittedName>
        <fullName evidence="1">Uncharacterized protein</fullName>
    </submittedName>
</protein>
<comment type="caution">
    <text evidence="1">The sequence shown here is derived from an EMBL/GenBank/DDBJ whole genome shotgun (WGS) entry which is preliminary data.</text>
</comment>
<evidence type="ECO:0000313" key="2">
    <source>
        <dbReference type="Proteomes" id="UP001190700"/>
    </source>
</evidence>
<reference evidence="1 2" key="1">
    <citation type="journal article" date="2015" name="Genome Biol. Evol.">
        <title>Comparative Genomics of a Bacterivorous Green Alga Reveals Evolutionary Causalities and Consequences of Phago-Mixotrophic Mode of Nutrition.</title>
        <authorList>
            <person name="Burns J.A."/>
            <person name="Paasch A."/>
            <person name="Narechania A."/>
            <person name="Kim E."/>
        </authorList>
    </citation>
    <scope>NUCLEOTIDE SEQUENCE [LARGE SCALE GENOMIC DNA]</scope>
    <source>
        <strain evidence="1 2">PLY_AMNH</strain>
    </source>
</reference>
<dbReference type="EMBL" id="LGRX02009415">
    <property type="protein sequence ID" value="KAK3271709.1"/>
    <property type="molecule type" value="Genomic_DNA"/>
</dbReference>
<organism evidence="1 2">
    <name type="scientific">Cymbomonas tetramitiformis</name>
    <dbReference type="NCBI Taxonomy" id="36881"/>
    <lineage>
        <taxon>Eukaryota</taxon>
        <taxon>Viridiplantae</taxon>
        <taxon>Chlorophyta</taxon>
        <taxon>Pyramimonadophyceae</taxon>
        <taxon>Pyramimonadales</taxon>
        <taxon>Pyramimonadaceae</taxon>
        <taxon>Cymbomonas</taxon>
    </lineage>
</organism>
<keyword evidence="2" id="KW-1185">Reference proteome</keyword>